<accession>A0A9W9P7H9</accession>
<keyword evidence="2" id="KW-0175">Coiled coil</keyword>
<evidence type="ECO:0000259" key="6">
    <source>
        <dbReference type="PROSITE" id="PS50827"/>
    </source>
</evidence>
<evidence type="ECO:0000313" key="9">
    <source>
        <dbReference type="Proteomes" id="UP001150941"/>
    </source>
</evidence>
<dbReference type="Pfam" id="PF15613">
    <property type="entry name" value="WSD"/>
    <property type="match status" value="1"/>
</dbReference>
<evidence type="ECO:0000256" key="4">
    <source>
        <dbReference type="PROSITE-ProRule" id="PRU00475"/>
    </source>
</evidence>
<feature type="compositionally biased region" description="Polar residues" evidence="5">
    <location>
        <begin position="285"/>
        <end position="295"/>
    </location>
</feature>
<feature type="compositionally biased region" description="Acidic residues" evidence="5">
    <location>
        <begin position="683"/>
        <end position="695"/>
    </location>
</feature>
<feature type="domain" description="DDT" evidence="6">
    <location>
        <begin position="377"/>
        <end position="440"/>
    </location>
</feature>
<proteinExistence type="predicted"/>
<feature type="region of interest" description="Disordered" evidence="5">
    <location>
        <begin position="262"/>
        <end position="337"/>
    </location>
</feature>
<evidence type="ECO:0000313" key="8">
    <source>
        <dbReference type="EMBL" id="KAJ5239222.1"/>
    </source>
</evidence>
<sequence>MVLYKRKPVIFLPRPVIEDDSSEVWVIPETSEVFTSYEAYLSRMDFYKTRRFICEITGHSGLTFFEAYRSEMDQSREVNNSFPEALKEPILRRIQFSTVSRVDNLVDAIYDEFKSDFYPGEPVLILLNEGTRLHGTIRDKANFAESLNPDGTVKTKAFARYLVKISDRPNEEALLDQDHVTRDRKSFTKLMLRGFIKNNVTRESWTGAPWLVKQSVAEEYKISTEVPKHLQYGAKVAEKKAMKKADQDGFFGFFSSQQLPELKPAVKGPRSKSAQDAKSREAQYQEYQRSLNGNPSFLMPSNAPRPAKPVLVGDKKTGSPSVVIKNEPPSPPPLKYPIEDLDLAVRDRTHRPTLKFLMVDEPEDDGAEDLLPDVVEPESVGLLLETWNTLNVYCEVFQLDSFTFDDFLQAMRFSSEEMDCELFVEMHCAILKKLVNSEEAGGAAQISLPDFPAEESDESSDEEEDEDGDKEDEENGDQDEDEPKRSTRMTTRGSLAKKEADDIKVQIDKDDEPAVAQVHRAAEMFGDYGWIDRLRRRDFRNGGWELVMIGLLHQLSIRPRFEAICNDLLKHLAPLDEPATQETARAQYRTLDINMRVKALQIICTLSLETKAIRNFMEECSNNMTEFRKEKIEHQKARKVALAELRSLHQERKALQPEPEKSPSPVPELDEGMEDSKMTGIEGDSEIPVDTEDDDTPRPRGLRGGADRALERKRKQEEDRVRKEELAKQPKGTKQYQRILKKIEDQKAKIAKLQEEIDIVDNDLREADCPRTRCLGLDRFCNRYWWFERNAMPYEGMPGGSSSEAKYANGRLWVQGPDDLERAGFIELPEEQRKQYHRVFQTTPAERKKLEEGPTHVSNAREWGYYEDPEAIDQLIEWLDPRGIRESKLQKELQLQQSKIAKYMKNRKEYLSDRTERAESEEMPTKRVTTRTKTYVDVNDHHLRCLKWKNTTALSEIGHLHVEPDRPAKRTKRNTDDFRETKATRGKAAATKPLTRQGSRRG</sequence>
<keyword evidence="3 4" id="KW-0539">Nucleus</keyword>
<feature type="domain" description="WAC" evidence="7">
    <location>
        <begin position="22"/>
        <end position="129"/>
    </location>
</feature>
<evidence type="ECO:0000256" key="1">
    <source>
        <dbReference type="ARBA" id="ARBA00004123"/>
    </source>
</evidence>
<dbReference type="GO" id="GO:0005634">
    <property type="term" value="C:nucleus"/>
    <property type="evidence" value="ECO:0007669"/>
    <property type="project" value="UniProtKB-SubCell"/>
</dbReference>
<feature type="compositionally biased region" description="Basic and acidic residues" evidence="5">
    <location>
        <begin position="961"/>
        <end position="983"/>
    </location>
</feature>
<dbReference type="GO" id="GO:0000785">
    <property type="term" value="C:chromatin"/>
    <property type="evidence" value="ECO:0007669"/>
    <property type="project" value="UniProtKB-ARBA"/>
</dbReference>
<dbReference type="InterPro" id="IPR028942">
    <property type="entry name" value="WHIM1_dom"/>
</dbReference>
<dbReference type="Pfam" id="PF10537">
    <property type="entry name" value="WAC_Acf1_DNA_bd"/>
    <property type="match status" value="1"/>
</dbReference>
<dbReference type="InterPro" id="IPR013136">
    <property type="entry name" value="WSTF_Acf1_Cbp146"/>
</dbReference>
<feature type="region of interest" description="Disordered" evidence="5">
    <location>
        <begin position="961"/>
        <end position="1002"/>
    </location>
</feature>
<protein>
    <submittedName>
        <fullName evidence="8">Uncharacterized protein</fullName>
    </submittedName>
</protein>
<dbReference type="InterPro" id="IPR028941">
    <property type="entry name" value="WHIM2_dom"/>
</dbReference>
<evidence type="ECO:0000256" key="5">
    <source>
        <dbReference type="SAM" id="MobiDB-lite"/>
    </source>
</evidence>
<feature type="compositionally biased region" description="Basic and acidic residues" evidence="5">
    <location>
        <begin position="273"/>
        <end position="283"/>
    </location>
</feature>
<feature type="compositionally biased region" description="Basic and acidic residues" evidence="5">
    <location>
        <begin position="651"/>
        <end position="661"/>
    </location>
</feature>
<feature type="region of interest" description="Disordered" evidence="5">
    <location>
        <begin position="651"/>
        <end position="734"/>
    </location>
</feature>
<feature type="compositionally biased region" description="Basic and acidic residues" evidence="5">
    <location>
        <begin position="705"/>
        <end position="728"/>
    </location>
</feature>
<evidence type="ECO:0000256" key="3">
    <source>
        <dbReference type="ARBA" id="ARBA00023242"/>
    </source>
</evidence>
<comment type="subcellular location">
    <subcellularLocation>
        <location evidence="1 4">Nucleus</location>
    </subcellularLocation>
</comment>
<feature type="region of interest" description="Disordered" evidence="5">
    <location>
        <begin position="445"/>
        <end position="508"/>
    </location>
</feature>
<dbReference type="Pfam" id="PF15612">
    <property type="entry name" value="WHIM1"/>
    <property type="match status" value="1"/>
</dbReference>
<dbReference type="PROSITE" id="PS50827">
    <property type="entry name" value="DDT"/>
    <property type="match status" value="1"/>
</dbReference>
<gene>
    <name evidence="8" type="ORF">N7468_003841</name>
</gene>
<comment type="caution">
    <text evidence="8">The sequence shown here is derived from an EMBL/GenBank/DDBJ whole genome shotgun (WGS) entry which is preliminary data.</text>
</comment>
<feature type="compositionally biased region" description="Basic and acidic residues" evidence="5">
    <location>
        <begin position="496"/>
        <end position="508"/>
    </location>
</feature>
<name>A0A9W9P7H9_9EURO</name>
<dbReference type="EMBL" id="JAPQKS010000003">
    <property type="protein sequence ID" value="KAJ5239222.1"/>
    <property type="molecule type" value="Genomic_DNA"/>
</dbReference>
<dbReference type="PANTHER" id="PTHR32075">
    <property type="entry name" value="ISWI CHROMATIN-REMODELING COMPLEX SUBUNIT YPL216W-RELATED"/>
    <property type="match status" value="1"/>
</dbReference>
<reference evidence="8" key="2">
    <citation type="journal article" date="2023" name="IMA Fungus">
        <title>Comparative genomic study of the Penicillium genus elucidates a diverse pangenome and 15 lateral gene transfer events.</title>
        <authorList>
            <person name="Petersen C."/>
            <person name="Sorensen T."/>
            <person name="Nielsen M.R."/>
            <person name="Sondergaard T.E."/>
            <person name="Sorensen J.L."/>
            <person name="Fitzpatrick D.A."/>
            <person name="Frisvad J.C."/>
            <person name="Nielsen K.L."/>
        </authorList>
    </citation>
    <scope>NUCLEOTIDE SEQUENCE</scope>
    <source>
        <strain evidence="8">IBT 19713</strain>
    </source>
</reference>
<reference evidence="8" key="1">
    <citation type="submission" date="2022-11" db="EMBL/GenBank/DDBJ databases">
        <authorList>
            <person name="Petersen C."/>
        </authorList>
    </citation>
    <scope>NUCLEOTIDE SEQUENCE</scope>
    <source>
        <strain evidence="8">IBT 19713</strain>
    </source>
</reference>
<evidence type="ECO:0000259" key="7">
    <source>
        <dbReference type="PROSITE" id="PS51136"/>
    </source>
</evidence>
<dbReference type="GeneID" id="83200441"/>
<dbReference type="AlphaFoldDB" id="A0A9W9P7H9"/>
<dbReference type="OrthoDB" id="332390at2759"/>
<evidence type="ECO:0000256" key="2">
    <source>
        <dbReference type="ARBA" id="ARBA00023054"/>
    </source>
</evidence>
<dbReference type="InterPro" id="IPR018501">
    <property type="entry name" value="DDT_dom"/>
</dbReference>
<dbReference type="Pfam" id="PF02791">
    <property type="entry name" value="DDT"/>
    <property type="match status" value="1"/>
</dbReference>
<organism evidence="8 9">
    <name type="scientific">Penicillium chermesinum</name>
    <dbReference type="NCBI Taxonomy" id="63820"/>
    <lineage>
        <taxon>Eukaryota</taxon>
        <taxon>Fungi</taxon>
        <taxon>Dikarya</taxon>
        <taxon>Ascomycota</taxon>
        <taxon>Pezizomycotina</taxon>
        <taxon>Eurotiomycetes</taxon>
        <taxon>Eurotiomycetidae</taxon>
        <taxon>Eurotiales</taxon>
        <taxon>Aspergillaceae</taxon>
        <taxon>Penicillium</taxon>
    </lineage>
</organism>
<dbReference type="RefSeq" id="XP_058332141.1">
    <property type="nucleotide sequence ID" value="XM_058473138.1"/>
</dbReference>
<dbReference type="GO" id="GO:0000781">
    <property type="term" value="C:chromosome, telomeric region"/>
    <property type="evidence" value="ECO:0007669"/>
    <property type="project" value="GOC"/>
</dbReference>
<dbReference type="PANTHER" id="PTHR32075:SF6">
    <property type="entry name" value="ISWI CHROMATIN-REMODELING COMPLEX SUBUNIT YPL216W-RELATED"/>
    <property type="match status" value="1"/>
</dbReference>
<feature type="compositionally biased region" description="Acidic residues" evidence="5">
    <location>
        <begin position="452"/>
        <end position="481"/>
    </location>
</feature>
<dbReference type="Proteomes" id="UP001150941">
    <property type="component" value="Unassembled WGS sequence"/>
</dbReference>
<keyword evidence="9" id="KW-1185">Reference proteome</keyword>
<dbReference type="PROSITE" id="PS51136">
    <property type="entry name" value="WAC"/>
    <property type="match status" value="1"/>
</dbReference>
<dbReference type="GO" id="GO:0031509">
    <property type="term" value="P:subtelomeric heterochromatin formation"/>
    <property type="evidence" value="ECO:0007669"/>
    <property type="project" value="TreeGrafter"/>
</dbReference>